<comment type="catalytic activity">
    <reaction evidence="12 17">
        <text>L-valine + 2-oxoglutarate = 3-methyl-2-oxobutanoate + L-glutamate</text>
        <dbReference type="Rhea" id="RHEA:24813"/>
        <dbReference type="ChEBI" id="CHEBI:11851"/>
        <dbReference type="ChEBI" id="CHEBI:16810"/>
        <dbReference type="ChEBI" id="CHEBI:29985"/>
        <dbReference type="ChEBI" id="CHEBI:57762"/>
        <dbReference type="EC" id="2.6.1.42"/>
    </reaction>
</comment>
<comment type="function">
    <text evidence="2 17">Acts on leucine, isoleucine and valine.</text>
</comment>
<comment type="caution">
    <text evidence="18">The sequence shown here is derived from an EMBL/GenBank/DDBJ whole genome shotgun (WGS) entry which is preliminary data.</text>
</comment>
<comment type="catalytic activity">
    <reaction evidence="13 17">
        <text>L-isoleucine + 2-oxoglutarate = (S)-3-methyl-2-oxopentanoate + L-glutamate</text>
        <dbReference type="Rhea" id="RHEA:24801"/>
        <dbReference type="ChEBI" id="CHEBI:16810"/>
        <dbReference type="ChEBI" id="CHEBI:29985"/>
        <dbReference type="ChEBI" id="CHEBI:35146"/>
        <dbReference type="ChEBI" id="CHEBI:58045"/>
        <dbReference type="EC" id="2.6.1.42"/>
    </reaction>
</comment>
<comment type="similarity">
    <text evidence="6 15">Belongs to the class-IV pyridoxal-phosphate-dependent aminotransferase family.</text>
</comment>
<dbReference type="InterPro" id="IPR043132">
    <property type="entry name" value="BCAT-like_C"/>
</dbReference>
<comment type="pathway">
    <text evidence="5 17">Amino-acid biosynthesis; L-leucine biosynthesis; L-leucine from 3-methyl-2-oxobutanoate: step 4/4.</text>
</comment>
<dbReference type="EMBL" id="JBELPZ010000006">
    <property type="protein sequence ID" value="MFL9844370.1"/>
    <property type="molecule type" value="Genomic_DNA"/>
</dbReference>
<evidence type="ECO:0000256" key="15">
    <source>
        <dbReference type="RuleBase" id="RU004106"/>
    </source>
</evidence>
<evidence type="ECO:0000256" key="8">
    <source>
        <dbReference type="ARBA" id="ARBA00022605"/>
    </source>
</evidence>
<dbReference type="RefSeq" id="WP_408084619.1">
    <property type="nucleotide sequence ID" value="NZ_JBELPZ010000006.1"/>
</dbReference>
<keyword evidence="10 16" id="KW-0663">Pyridoxal phosphate</keyword>
<evidence type="ECO:0000256" key="11">
    <source>
        <dbReference type="ARBA" id="ARBA00023304"/>
    </source>
</evidence>
<dbReference type="InterPro" id="IPR043131">
    <property type="entry name" value="BCAT-like_N"/>
</dbReference>
<evidence type="ECO:0000256" key="14">
    <source>
        <dbReference type="ARBA" id="ARBA00049229"/>
    </source>
</evidence>
<keyword evidence="7 17" id="KW-0032">Aminotransferase</keyword>
<keyword evidence="11 17" id="KW-0100">Branched-chain amino acid biosynthesis</keyword>
<dbReference type="Proteomes" id="UP001629156">
    <property type="component" value="Unassembled WGS sequence"/>
</dbReference>
<dbReference type="InterPro" id="IPR001544">
    <property type="entry name" value="Aminotrans_IV"/>
</dbReference>
<protein>
    <recommendedName>
        <fullName evidence="17">Branched-chain-amino-acid aminotransferase</fullName>
        <shortName evidence="17">BCAT</shortName>
        <ecNumber evidence="17">2.6.1.42</ecNumber>
    </recommendedName>
</protein>
<name>A0ABW8YYZ3_9FLAO</name>
<proteinExistence type="inferred from homology"/>
<comment type="pathway">
    <text evidence="4 17">Amino-acid biosynthesis; L-valine biosynthesis; L-valine from pyruvate: step 4/4.</text>
</comment>
<evidence type="ECO:0000313" key="19">
    <source>
        <dbReference type="Proteomes" id="UP001629156"/>
    </source>
</evidence>
<dbReference type="Pfam" id="PF01063">
    <property type="entry name" value="Aminotran_4"/>
    <property type="match status" value="1"/>
</dbReference>
<dbReference type="PANTHER" id="PTHR42743">
    <property type="entry name" value="AMINO-ACID AMINOTRANSFERASE"/>
    <property type="match status" value="1"/>
</dbReference>
<keyword evidence="9 17" id="KW-0808">Transferase</keyword>
<dbReference type="Gene3D" id="3.30.470.10">
    <property type="match status" value="1"/>
</dbReference>
<evidence type="ECO:0000256" key="12">
    <source>
        <dbReference type="ARBA" id="ARBA00048212"/>
    </source>
</evidence>
<evidence type="ECO:0000313" key="18">
    <source>
        <dbReference type="EMBL" id="MFL9844370.1"/>
    </source>
</evidence>
<evidence type="ECO:0000256" key="7">
    <source>
        <dbReference type="ARBA" id="ARBA00022576"/>
    </source>
</evidence>
<evidence type="ECO:0000256" key="5">
    <source>
        <dbReference type="ARBA" id="ARBA00005072"/>
    </source>
</evidence>
<evidence type="ECO:0000256" key="13">
    <source>
        <dbReference type="ARBA" id="ARBA00048798"/>
    </source>
</evidence>
<dbReference type="GO" id="GO:0004084">
    <property type="term" value="F:branched-chain-amino-acid transaminase activity"/>
    <property type="evidence" value="ECO:0007669"/>
    <property type="project" value="UniProtKB-EC"/>
</dbReference>
<dbReference type="PANTHER" id="PTHR42743:SF11">
    <property type="entry name" value="AMINODEOXYCHORISMATE LYASE"/>
    <property type="match status" value="1"/>
</dbReference>
<dbReference type="SUPFAM" id="SSF56752">
    <property type="entry name" value="D-aminoacid aminotransferase-like PLP-dependent enzymes"/>
    <property type="match status" value="1"/>
</dbReference>
<evidence type="ECO:0000256" key="16">
    <source>
        <dbReference type="RuleBase" id="RU004516"/>
    </source>
</evidence>
<dbReference type="InterPro" id="IPR018300">
    <property type="entry name" value="Aminotrans_IV_CS"/>
</dbReference>
<keyword evidence="8 17" id="KW-0028">Amino-acid biosynthesis</keyword>
<evidence type="ECO:0000256" key="1">
    <source>
        <dbReference type="ARBA" id="ARBA00001933"/>
    </source>
</evidence>
<comment type="cofactor">
    <cofactor evidence="1 16">
        <name>pyridoxal 5'-phosphate</name>
        <dbReference type="ChEBI" id="CHEBI:597326"/>
    </cofactor>
</comment>
<accession>A0ABW8YYZ3</accession>
<evidence type="ECO:0000256" key="2">
    <source>
        <dbReference type="ARBA" id="ARBA00003109"/>
    </source>
</evidence>
<evidence type="ECO:0000256" key="17">
    <source>
        <dbReference type="RuleBase" id="RU364094"/>
    </source>
</evidence>
<comment type="catalytic activity">
    <reaction evidence="14 17">
        <text>L-leucine + 2-oxoglutarate = 4-methyl-2-oxopentanoate + L-glutamate</text>
        <dbReference type="Rhea" id="RHEA:18321"/>
        <dbReference type="ChEBI" id="CHEBI:16810"/>
        <dbReference type="ChEBI" id="CHEBI:17865"/>
        <dbReference type="ChEBI" id="CHEBI:29985"/>
        <dbReference type="ChEBI" id="CHEBI:57427"/>
        <dbReference type="EC" id="2.6.1.42"/>
    </reaction>
</comment>
<evidence type="ECO:0000256" key="6">
    <source>
        <dbReference type="ARBA" id="ARBA00009320"/>
    </source>
</evidence>
<gene>
    <name evidence="17" type="primary">ilvE</name>
    <name evidence="18" type="ORF">ABS766_08060</name>
</gene>
<dbReference type="Gene3D" id="3.20.10.10">
    <property type="entry name" value="D-amino Acid Aminotransferase, subunit A, domain 2"/>
    <property type="match status" value="1"/>
</dbReference>
<dbReference type="InterPro" id="IPR050571">
    <property type="entry name" value="Class-IV_PLP-Dep_Aminotrnsfr"/>
</dbReference>
<evidence type="ECO:0000256" key="4">
    <source>
        <dbReference type="ARBA" id="ARBA00004931"/>
    </source>
</evidence>
<keyword evidence="19" id="KW-1185">Reference proteome</keyword>
<dbReference type="InterPro" id="IPR036038">
    <property type="entry name" value="Aminotransferase-like"/>
</dbReference>
<organism evidence="18 19">
    <name type="scientific">Flavobacterium rhizosphaerae</name>
    <dbReference type="NCBI Taxonomy" id="3163298"/>
    <lineage>
        <taxon>Bacteria</taxon>
        <taxon>Pseudomonadati</taxon>
        <taxon>Bacteroidota</taxon>
        <taxon>Flavobacteriia</taxon>
        <taxon>Flavobacteriales</taxon>
        <taxon>Flavobacteriaceae</taxon>
        <taxon>Flavobacterium</taxon>
    </lineage>
</organism>
<comment type="pathway">
    <text evidence="3 17">Amino-acid biosynthesis; L-isoleucine biosynthesis; L-isoleucine from 2-oxobutanoate: step 4/4.</text>
</comment>
<dbReference type="NCBIfam" id="NF005146">
    <property type="entry name" value="PRK06606.1"/>
    <property type="match status" value="1"/>
</dbReference>
<evidence type="ECO:0000256" key="9">
    <source>
        <dbReference type="ARBA" id="ARBA00022679"/>
    </source>
</evidence>
<reference evidence="18 19" key="1">
    <citation type="submission" date="2024-06" db="EMBL/GenBank/DDBJ databases">
        <authorList>
            <person name="Kaempfer P."/>
            <person name="Viver T."/>
        </authorList>
    </citation>
    <scope>NUCLEOTIDE SEQUENCE [LARGE SCALE GENOMIC DNA]</scope>
    <source>
        <strain evidence="18 19">ST-119</strain>
    </source>
</reference>
<dbReference type="EC" id="2.6.1.42" evidence="17"/>
<dbReference type="InterPro" id="IPR005785">
    <property type="entry name" value="B_amino_transI"/>
</dbReference>
<dbReference type="NCBIfam" id="TIGR01122">
    <property type="entry name" value="ilvE_I"/>
    <property type="match status" value="1"/>
</dbReference>
<evidence type="ECO:0000256" key="10">
    <source>
        <dbReference type="ARBA" id="ARBA00022898"/>
    </source>
</evidence>
<sequence length="306" mass="34377">MYYNEDTVIYYNGNFVKAAEATTGLYGQSLHYGYAIFEGIKSYKTAEGTKVFKAKEHYDRLRRSAELMHMPFNYTTDELVSLTYQVLERNGFSDAYIRPLVFCSPNMGLSKAKESYLTIQAWEWTNGYLANKMRIMTSSFERPNPKAFLVEAKVSGHYVNSILACQEAKDKGYDEALVLDANGNVAESSGANVFFEKEGTLYTPAKGSILPGITRATVLDMCKELNIPVEEKFFTPEEMRGADAAFFCGTAAEVVALESLDDVQFTKNWDDSLCALIQKGYRNLVQGKTLDEFKKSKNALELETEA</sequence>
<dbReference type="PROSITE" id="PS00770">
    <property type="entry name" value="AA_TRANSFER_CLASS_4"/>
    <property type="match status" value="1"/>
</dbReference>
<evidence type="ECO:0000256" key="3">
    <source>
        <dbReference type="ARBA" id="ARBA00004824"/>
    </source>
</evidence>